<evidence type="ECO:0000256" key="5">
    <source>
        <dbReference type="ARBA" id="ARBA00022827"/>
    </source>
</evidence>
<organism evidence="9 10">
    <name type="scientific">Corticimicrobacter populi</name>
    <dbReference type="NCBI Taxonomy" id="2175229"/>
    <lineage>
        <taxon>Bacteria</taxon>
        <taxon>Pseudomonadati</taxon>
        <taxon>Pseudomonadota</taxon>
        <taxon>Betaproteobacteria</taxon>
        <taxon>Burkholderiales</taxon>
        <taxon>Alcaligenaceae</taxon>
        <taxon>Corticimicrobacter</taxon>
    </lineage>
</organism>
<sequence length="388" mass="42498">MNVDVVIVGAGPTGLSMAHVLAQAGISVALLERQSRAALADAAFDGREIALTHESRRLMQAWGMWERIPAEEISDLKHAQVMDGSSRHGMHVQAEAGSEAQLGWLVPNHLIRQAAYANILGNERIQLLDEVKVERVSTDEQGCTVSLADGRVIGGKLLIAADSRFSETRRALGIPAHMKDYGKSMMVFRAQHDVPHGHVAWEWFGYGQTRALLPLNGNQASVVLTLPHSQMQQLQALDEDAFNIDIQRRFEHRLGTMKRVSVSTVYPLVGVYSSRFHARRFALIGDAAVGMHPVTAHGFNLGLTSVKLLSERILAAHRAGQDMAAASLLESYTWAHRRASLPLYTATNLVVSLYTNDRAPARVLRSAVLRVADALAPFKRMVASQLTG</sequence>
<evidence type="ECO:0000256" key="4">
    <source>
        <dbReference type="ARBA" id="ARBA00022630"/>
    </source>
</evidence>
<accession>A0A2V1K1L7</accession>
<keyword evidence="5" id="KW-0274">FAD</keyword>
<evidence type="ECO:0000256" key="2">
    <source>
        <dbReference type="ARBA" id="ARBA00004749"/>
    </source>
</evidence>
<evidence type="ECO:0000256" key="7">
    <source>
        <dbReference type="ARBA" id="ARBA00023033"/>
    </source>
</evidence>
<comment type="cofactor">
    <cofactor evidence="1">
        <name>FAD</name>
        <dbReference type="ChEBI" id="CHEBI:57692"/>
    </cofactor>
</comment>
<dbReference type="UniPathway" id="UPA00232"/>
<gene>
    <name evidence="9" type="ORF">DD235_09075</name>
</gene>
<dbReference type="InterPro" id="IPR051205">
    <property type="entry name" value="UbiH/COQ6_monooxygenase"/>
</dbReference>
<keyword evidence="4" id="KW-0285">Flavoprotein</keyword>
<reference evidence="10" key="1">
    <citation type="submission" date="2018-05" db="EMBL/GenBank/DDBJ databases">
        <authorList>
            <person name="Li Y."/>
        </authorList>
    </citation>
    <scope>NUCLEOTIDE SEQUENCE [LARGE SCALE GENOMIC DNA]</scope>
    <source>
        <strain evidence="10">3d-2-2</strain>
    </source>
</reference>
<evidence type="ECO:0000256" key="1">
    <source>
        <dbReference type="ARBA" id="ARBA00001974"/>
    </source>
</evidence>
<dbReference type="EMBL" id="QETA01000003">
    <property type="protein sequence ID" value="PWF23135.1"/>
    <property type="molecule type" value="Genomic_DNA"/>
</dbReference>
<evidence type="ECO:0000313" key="10">
    <source>
        <dbReference type="Proteomes" id="UP000245212"/>
    </source>
</evidence>
<keyword evidence="6" id="KW-0560">Oxidoreductase</keyword>
<dbReference type="GO" id="GO:0006744">
    <property type="term" value="P:ubiquinone biosynthetic process"/>
    <property type="evidence" value="ECO:0007669"/>
    <property type="project" value="UniProtKB-UniPathway"/>
</dbReference>
<protein>
    <submittedName>
        <fullName evidence="9">FAD-dependent hydroxylase</fullName>
    </submittedName>
</protein>
<evidence type="ECO:0000259" key="8">
    <source>
        <dbReference type="Pfam" id="PF01494"/>
    </source>
</evidence>
<dbReference type="AlphaFoldDB" id="A0A2V1K1L7"/>
<dbReference type="PANTHER" id="PTHR43876:SF25">
    <property type="entry name" value="MONOOXYGENASE NMA2164"/>
    <property type="match status" value="1"/>
</dbReference>
<evidence type="ECO:0000256" key="3">
    <source>
        <dbReference type="ARBA" id="ARBA00005349"/>
    </source>
</evidence>
<feature type="domain" description="FAD-binding" evidence="8">
    <location>
        <begin position="3"/>
        <end position="334"/>
    </location>
</feature>
<proteinExistence type="inferred from homology"/>
<dbReference type="InterPro" id="IPR010971">
    <property type="entry name" value="UbiH/COQ6"/>
</dbReference>
<dbReference type="PRINTS" id="PR00420">
    <property type="entry name" value="RNGMNOXGNASE"/>
</dbReference>
<comment type="caution">
    <text evidence="9">The sequence shown here is derived from an EMBL/GenBank/DDBJ whole genome shotgun (WGS) entry which is preliminary data.</text>
</comment>
<dbReference type="Proteomes" id="UP000245212">
    <property type="component" value="Unassembled WGS sequence"/>
</dbReference>
<name>A0A2V1K1L7_9BURK</name>
<dbReference type="SUPFAM" id="SSF51905">
    <property type="entry name" value="FAD/NAD(P)-binding domain"/>
    <property type="match status" value="1"/>
</dbReference>
<dbReference type="GO" id="GO:0016705">
    <property type="term" value="F:oxidoreductase activity, acting on paired donors, with incorporation or reduction of molecular oxygen"/>
    <property type="evidence" value="ECO:0007669"/>
    <property type="project" value="InterPro"/>
</dbReference>
<dbReference type="NCBIfam" id="NF006593">
    <property type="entry name" value="PRK09126.1"/>
    <property type="match status" value="1"/>
</dbReference>
<comment type="similarity">
    <text evidence="3">Belongs to the UbiH/COQ6 family.</text>
</comment>
<dbReference type="InterPro" id="IPR002938">
    <property type="entry name" value="FAD-bd"/>
</dbReference>
<dbReference type="Gene3D" id="3.50.50.60">
    <property type="entry name" value="FAD/NAD(P)-binding domain"/>
    <property type="match status" value="2"/>
</dbReference>
<keyword evidence="7" id="KW-0503">Monooxygenase</keyword>
<dbReference type="Pfam" id="PF01494">
    <property type="entry name" value="FAD_binding_3"/>
    <property type="match status" value="1"/>
</dbReference>
<dbReference type="RefSeq" id="WP_109061749.1">
    <property type="nucleotide sequence ID" value="NZ_QETA01000003.1"/>
</dbReference>
<dbReference type="InterPro" id="IPR036188">
    <property type="entry name" value="FAD/NAD-bd_sf"/>
</dbReference>
<dbReference type="GO" id="GO:0071949">
    <property type="term" value="F:FAD binding"/>
    <property type="evidence" value="ECO:0007669"/>
    <property type="project" value="InterPro"/>
</dbReference>
<comment type="pathway">
    <text evidence="2">Cofactor biosynthesis; ubiquinone biosynthesis.</text>
</comment>
<dbReference type="PANTHER" id="PTHR43876">
    <property type="entry name" value="UBIQUINONE BIOSYNTHESIS MONOOXYGENASE COQ6, MITOCHONDRIAL"/>
    <property type="match status" value="1"/>
</dbReference>
<keyword evidence="10" id="KW-1185">Reference proteome</keyword>
<dbReference type="NCBIfam" id="TIGR01988">
    <property type="entry name" value="Ubi-OHases"/>
    <property type="match status" value="1"/>
</dbReference>
<dbReference type="GO" id="GO:0004497">
    <property type="term" value="F:monooxygenase activity"/>
    <property type="evidence" value="ECO:0007669"/>
    <property type="project" value="UniProtKB-KW"/>
</dbReference>
<evidence type="ECO:0000256" key="6">
    <source>
        <dbReference type="ARBA" id="ARBA00023002"/>
    </source>
</evidence>
<evidence type="ECO:0000313" key="9">
    <source>
        <dbReference type="EMBL" id="PWF23135.1"/>
    </source>
</evidence>